<reference evidence="5" key="1">
    <citation type="submission" date="2022-12" db="EMBL/GenBank/DDBJ databases">
        <title>Bacterial isolates from different developmental stages of Nematostella vectensis.</title>
        <authorList>
            <person name="Fraune S."/>
        </authorList>
    </citation>
    <scope>NUCLEOTIDE SEQUENCE</scope>
    <source>
        <strain evidence="5">G21630-S1</strain>
    </source>
</reference>
<name>A0ABT4LLI1_9PROT</name>
<evidence type="ECO:0000256" key="3">
    <source>
        <dbReference type="ARBA" id="ARBA00023163"/>
    </source>
</evidence>
<proteinExistence type="predicted"/>
<feature type="domain" description="HTH asnC-type" evidence="4">
    <location>
        <begin position="6"/>
        <end position="58"/>
    </location>
</feature>
<dbReference type="PRINTS" id="PR00033">
    <property type="entry name" value="HTHASNC"/>
</dbReference>
<dbReference type="Proteomes" id="UP001069802">
    <property type="component" value="Unassembled WGS sequence"/>
</dbReference>
<dbReference type="PROSITE" id="PS50956">
    <property type="entry name" value="HTH_ASNC_2"/>
    <property type="match status" value="1"/>
</dbReference>
<evidence type="ECO:0000256" key="2">
    <source>
        <dbReference type="ARBA" id="ARBA00023125"/>
    </source>
</evidence>
<dbReference type="PANTHER" id="PTHR30154:SF53">
    <property type="entry name" value="HTH-TYPE TRANSCRIPTIONAL REGULATOR LRPC"/>
    <property type="match status" value="1"/>
</dbReference>
<evidence type="ECO:0000256" key="1">
    <source>
        <dbReference type="ARBA" id="ARBA00023015"/>
    </source>
</evidence>
<dbReference type="InterPro" id="IPR011991">
    <property type="entry name" value="ArsR-like_HTH"/>
</dbReference>
<dbReference type="Gene3D" id="3.30.70.920">
    <property type="match status" value="1"/>
</dbReference>
<keyword evidence="2" id="KW-0238">DNA-binding</keyword>
<dbReference type="Pfam" id="PF13412">
    <property type="entry name" value="HTH_24"/>
    <property type="match status" value="1"/>
</dbReference>
<keyword evidence="3" id="KW-0804">Transcription</keyword>
<accession>A0ABT4LLI1</accession>
<dbReference type="Gene3D" id="1.10.10.10">
    <property type="entry name" value="Winged helix-like DNA-binding domain superfamily/Winged helix DNA-binding domain"/>
    <property type="match status" value="1"/>
</dbReference>
<dbReference type="InterPro" id="IPR000485">
    <property type="entry name" value="AsnC-type_HTH_dom"/>
</dbReference>
<dbReference type="InterPro" id="IPR036390">
    <property type="entry name" value="WH_DNA-bd_sf"/>
</dbReference>
<sequence length="146" mass="16307">MAKNQLDDRDQKILSILEADSRTAISELARNISLSPTAVRQRIARLERDGVIEGYTIRTGAVEPQSTIKAVVMLTLTGAFCSKIKAAFGHMPEIRKFWSTTGELDATLIVQVPTIVRLQEVTEKFSAHDLVRRVQTHVIIATHIDR</sequence>
<comment type="caution">
    <text evidence="5">The sequence shown here is derived from an EMBL/GenBank/DDBJ whole genome shotgun (WGS) entry which is preliminary data.</text>
</comment>
<keyword evidence="6" id="KW-1185">Reference proteome</keyword>
<organism evidence="5 6">
    <name type="scientific">Kiloniella laminariae</name>
    <dbReference type="NCBI Taxonomy" id="454162"/>
    <lineage>
        <taxon>Bacteria</taxon>
        <taxon>Pseudomonadati</taxon>
        <taxon>Pseudomonadota</taxon>
        <taxon>Alphaproteobacteria</taxon>
        <taxon>Rhodospirillales</taxon>
        <taxon>Kiloniellaceae</taxon>
        <taxon>Kiloniella</taxon>
    </lineage>
</organism>
<dbReference type="PANTHER" id="PTHR30154">
    <property type="entry name" value="LEUCINE-RESPONSIVE REGULATORY PROTEIN"/>
    <property type="match status" value="1"/>
</dbReference>
<dbReference type="SMART" id="SM00344">
    <property type="entry name" value="HTH_ASNC"/>
    <property type="match status" value="1"/>
</dbReference>
<gene>
    <name evidence="5" type="ORF">O4H49_14380</name>
</gene>
<dbReference type="InterPro" id="IPR011008">
    <property type="entry name" value="Dimeric_a/b-barrel"/>
</dbReference>
<dbReference type="CDD" id="cd00090">
    <property type="entry name" value="HTH_ARSR"/>
    <property type="match status" value="1"/>
</dbReference>
<dbReference type="RefSeq" id="WP_269424136.1">
    <property type="nucleotide sequence ID" value="NZ_JAPWGY010000005.1"/>
</dbReference>
<dbReference type="InterPro" id="IPR019888">
    <property type="entry name" value="Tscrpt_reg_AsnC-like"/>
</dbReference>
<evidence type="ECO:0000259" key="4">
    <source>
        <dbReference type="PROSITE" id="PS50956"/>
    </source>
</evidence>
<protein>
    <submittedName>
        <fullName evidence="5">Lrp/AsnC family transcriptional regulator</fullName>
    </submittedName>
</protein>
<dbReference type="SUPFAM" id="SSF54909">
    <property type="entry name" value="Dimeric alpha+beta barrel"/>
    <property type="match status" value="1"/>
</dbReference>
<dbReference type="Pfam" id="PF01037">
    <property type="entry name" value="AsnC_trans_reg"/>
    <property type="match status" value="1"/>
</dbReference>
<evidence type="ECO:0000313" key="5">
    <source>
        <dbReference type="EMBL" id="MCZ4281975.1"/>
    </source>
</evidence>
<keyword evidence="1" id="KW-0805">Transcription regulation</keyword>
<dbReference type="SUPFAM" id="SSF46785">
    <property type="entry name" value="Winged helix' DNA-binding domain"/>
    <property type="match status" value="1"/>
</dbReference>
<dbReference type="EMBL" id="JAPWGY010000005">
    <property type="protein sequence ID" value="MCZ4281975.1"/>
    <property type="molecule type" value="Genomic_DNA"/>
</dbReference>
<dbReference type="InterPro" id="IPR036388">
    <property type="entry name" value="WH-like_DNA-bd_sf"/>
</dbReference>
<evidence type="ECO:0000313" key="6">
    <source>
        <dbReference type="Proteomes" id="UP001069802"/>
    </source>
</evidence>
<dbReference type="InterPro" id="IPR019887">
    <property type="entry name" value="Tscrpt_reg_AsnC/Lrp_C"/>
</dbReference>